<reference evidence="1 4" key="2">
    <citation type="submission" date="2020-07" db="EMBL/GenBank/DDBJ databases">
        <title>The draft genome sequence of Maribacter polysiphoniae KCTC 22021.</title>
        <authorList>
            <person name="Mu L."/>
        </authorList>
    </citation>
    <scope>NUCLEOTIDE SEQUENCE [LARGE SCALE GENOMIC DNA]</scope>
    <source>
        <strain evidence="1 4">KCTC 22021</strain>
    </source>
</reference>
<dbReference type="AlphaFoldDB" id="A0A316EGW1"/>
<dbReference type="Proteomes" id="UP000245667">
    <property type="component" value="Unassembled WGS sequence"/>
</dbReference>
<name>A0A316EGW1_9FLAO</name>
<comment type="caution">
    <text evidence="2">The sequence shown here is derived from an EMBL/GenBank/DDBJ whole genome shotgun (WGS) entry which is preliminary data.</text>
</comment>
<keyword evidence="4" id="KW-1185">Reference proteome</keyword>
<proteinExistence type="predicted"/>
<gene>
    <name evidence="1" type="ORF">HZY62_14720</name>
    <name evidence="2" type="ORF">LX92_03138</name>
</gene>
<evidence type="ECO:0000313" key="4">
    <source>
        <dbReference type="Proteomes" id="UP000651837"/>
    </source>
</evidence>
<accession>A0A316EGW1</accession>
<sequence>MESKNKGVSDQERLIFIYNADSGIRNKIFDSAHKIFSPDTYACNLCDITYGVFSEKKAWKEFRENSPLQMEFLHKDEFKALYASKFGYKFDFPVILIGSKGGFEVLVSKDELDKLESPEGLMHLITARI</sequence>
<evidence type="ECO:0000313" key="2">
    <source>
        <dbReference type="EMBL" id="PWK22220.1"/>
    </source>
</evidence>
<evidence type="ECO:0000313" key="3">
    <source>
        <dbReference type="Proteomes" id="UP000245667"/>
    </source>
</evidence>
<evidence type="ECO:0000313" key="1">
    <source>
        <dbReference type="EMBL" id="MBD1261856.1"/>
    </source>
</evidence>
<reference evidence="2 3" key="1">
    <citation type="submission" date="2018-05" db="EMBL/GenBank/DDBJ databases">
        <title>Genomic Encyclopedia of Archaeal and Bacterial Type Strains, Phase II (KMG-II): from individual species to whole genera.</title>
        <authorList>
            <person name="Goeker M."/>
        </authorList>
    </citation>
    <scope>NUCLEOTIDE SEQUENCE [LARGE SCALE GENOMIC DNA]</scope>
    <source>
        <strain evidence="2 3">DSM 23514</strain>
    </source>
</reference>
<dbReference type="OrthoDB" id="572467at2"/>
<dbReference type="EMBL" id="JACWLN010000007">
    <property type="protein sequence ID" value="MBD1261856.1"/>
    <property type="molecule type" value="Genomic_DNA"/>
</dbReference>
<dbReference type="Proteomes" id="UP000651837">
    <property type="component" value="Unassembled WGS sequence"/>
</dbReference>
<dbReference type="EMBL" id="QGGQ01000008">
    <property type="protein sequence ID" value="PWK22220.1"/>
    <property type="molecule type" value="Genomic_DNA"/>
</dbReference>
<organism evidence="2 3">
    <name type="scientific">Maribacter polysiphoniae</name>
    <dbReference type="NCBI Taxonomy" id="429344"/>
    <lineage>
        <taxon>Bacteria</taxon>
        <taxon>Pseudomonadati</taxon>
        <taxon>Bacteroidota</taxon>
        <taxon>Flavobacteriia</taxon>
        <taxon>Flavobacteriales</taxon>
        <taxon>Flavobacteriaceae</taxon>
        <taxon>Maribacter</taxon>
    </lineage>
</organism>
<protein>
    <submittedName>
        <fullName evidence="1">GTPase</fullName>
    </submittedName>
</protein>